<keyword evidence="1" id="KW-0732">Signal</keyword>
<keyword evidence="3" id="KW-1185">Reference proteome</keyword>
<evidence type="ECO:0000313" key="2">
    <source>
        <dbReference type="EMBL" id="EGT44126.1"/>
    </source>
</evidence>
<feature type="chain" id="PRO_5003404109" evidence="1">
    <location>
        <begin position="23"/>
        <end position="119"/>
    </location>
</feature>
<gene>
    <name evidence="2" type="ORF">CAEBREN_15693</name>
</gene>
<dbReference type="Proteomes" id="UP000008068">
    <property type="component" value="Unassembled WGS sequence"/>
</dbReference>
<proteinExistence type="predicted"/>
<dbReference type="PANTHER" id="PTHR39352:SF2">
    <property type="entry name" value="FMRF-LIKE PEPTIDE"/>
    <property type="match status" value="1"/>
</dbReference>
<dbReference type="AlphaFoldDB" id="G0MU70"/>
<evidence type="ECO:0000313" key="3">
    <source>
        <dbReference type="Proteomes" id="UP000008068"/>
    </source>
</evidence>
<name>G0MU70_CAEBE</name>
<feature type="signal peptide" evidence="1">
    <location>
        <begin position="1"/>
        <end position="22"/>
    </location>
</feature>
<accession>G0MU70</accession>
<dbReference type="HOGENOM" id="CLU_2212392_0_0_1"/>
<dbReference type="OrthoDB" id="5796668at2759"/>
<dbReference type="eggNOG" id="ENOG502THYW">
    <property type="taxonomic scope" value="Eukaryota"/>
</dbReference>
<dbReference type="InParanoid" id="G0MU70"/>
<dbReference type="EMBL" id="GL379812">
    <property type="protein sequence ID" value="EGT44126.1"/>
    <property type="molecule type" value="Genomic_DNA"/>
</dbReference>
<protein>
    <submittedName>
        <fullName evidence="2">Uncharacterized protein</fullName>
    </submittedName>
</protein>
<dbReference type="PANTHER" id="PTHR39352">
    <property type="entry name" value="PROTEIN CBG14251"/>
    <property type="match status" value="1"/>
</dbReference>
<reference evidence="3" key="1">
    <citation type="submission" date="2011-07" db="EMBL/GenBank/DDBJ databases">
        <authorList>
            <consortium name="Caenorhabditis brenneri Sequencing and Analysis Consortium"/>
            <person name="Wilson R.K."/>
        </authorList>
    </citation>
    <scope>NUCLEOTIDE SEQUENCE [LARGE SCALE GENOMIC DNA]</scope>
    <source>
        <strain evidence="3">PB2801</strain>
    </source>
</reference>
<sequence length="119" mass="13328">MNSFHIILSCLILLSFIGDSCSLTLQGLFHKLKEAKTRVALNPNSYTTEAEIDSLTEILLNDKSYIRPIASVGGRPIIPRRWTYGNQIKEVSIDENGIATPIRPPTSLTSVRRRLKFSV</sequence>
<organism evidence="3">
    <name type="scientific">Caenorhabditis brenneri</name>
    <name type="common">Nematode worm</name>
    <dbReference type="NCBI Taxonomy" id="135651"/>
    <lineage>
        <taxon>Eukaryota</taxon>
        <taxon>Metazoa</taxon>
        <taxon>Ecdysozoa</taxon>
        <taxon>Nematoda</taxon>
        <taxon>Chromadorea</taxon>
        <taxon>Rhabditida</taxon>
        <taxon>Rhabditina</taxon>
        <taxon>Rhabditomorpha</taxon>
        <taxon>Rhabditoidea</taxon>
        <taxon>Rhabditidae</taxon>
        <taxon>Peloderinae</taxon>
        <taxon>Caenorhabditis</taxon>
    </lineage>
</organism>
<evidence type="ECO:0000256" key="1">
    <source>
        <dbReference type="SAM" id="SignalP"/>
    </source>
</evidence>